<name>A0ABQ5FH10_9ASTR</name>
<accession>A0ABQ5FH10</accession>
<comment type="caution">
    <text evidence="2">The sequence shown here is derived from an EMBL/GenBank/DDBJ whole genome shotgun (WGS) entry which is preliminary data.</text>
</comment>
<feature type="region of interest" description="Disordered" evidence="1">
    <location>
        <begin position="53"/>
        <end position="119"/>
    </location>
</feature>
<dbReference type="EMBL" id="BQNB010017389">
    <property type="protein sequence ID" value="GJT62591.1"/>
    <property type="molecule type" value="Genomic_DNA"/>
</dbReference>
<evidence type="ECO:0000313" key="2">
    <source>
        <dbReference type="EMBL" id="GJT62591.1"/>
    </source>
</evidence>
<reference evidence="2" key="1">
    <citation type="journal article" date="2022" name="Int. J. Mol. Sci.">
        <title>Draft Genome of Tanacetum Coccineum: Genomic Comparison of Closely Related Tanacetum-Family Plants.</title>
        <authorList>
            <person name="Yamashiro T."/>
            <person name="Shiraishi A."/>
            <person name="Nakayama K."/>
            <person name="Satake H."/>
        </authorList>
    </citation>
    <scope>NUCLEOTIDE SEQUENCE</scope>
</reference>
<reference evidence="2" key="2">
    <citation type="submission" date="2022-01" db="EMBL/GenBank/DDBJ databases">
        <authorList>
            <person name="Yamashiro T."/>
            <person name="Shiraishi A."/>
            <person name="Satake H."/>
            <person name="Nakayama K."/>
        </authorList>
    </citation>
    <scope>NUCLEOTIDE SEQUENCE</scope>
</reference>
<sequence length="119" mass="13020">MTTPRPTPFSTTAPRTRVFTLFVIISDSDNEITTLPMRPAPPAPDRTAALYVYPRDSGDDSSDENLSDTTESLHTQSTSTSVVHPSPTQSLSISLVMDINKKDKNKAKGTKPSPRMERA</sequence>
<organism evidence="2 3">
    <name type="scientific">Tanacetum coccineum</name>
    <dbReference type="NCBI Taxonomy" id="301880"/>
    <lineage>
        <taxon>Eukaryota</taxon>
        <taxon>Viridiplantae</taxon>
        <taxon>Streptophyta</taxon>
        <taxon>Embryophyta</taxon>
        <taxon>Tracheophyta</taxon>
        <taxon>Spermatophyta</taxon>
        <taxon>Magnoliopsida</taxon>
        <taxon>eudicotyledons</taxon>
        <taxon>Gunneridae</taxon>
        <taxon>Pentapetalae</taxon>
        <taxon>asterids</taxon>
        <taxon>campanulids</taxon>
        <taxon>Asterales</taxon>
        <taxon>Asteraceae</taxon>
        <taxon>Asteroideae</taxon>
        <taxon>Anthemideae</taxon>
        <taxon>Anthemidinae</taxon>
        <taxon>Tanacetum</taxon>
    </lineage>
</organism>
<evidence type="ECO:0000256" key="1">
    <source>
        <dbReference type="SAM" id="MobiDB-lite"/>
    </source>
</evidence>
<gene>
    <name evidence="2" type="ORF">Tco_1006124</name>
</gene>
<proteinExistence type="predicted"/>
<evidence type="ECO:0000313" key="3">
    <source>
        <dbReference type="Proteomes" id="UP001151760"/>
    </source>
</evidence>
<feature type="compositionally biased region" description="Low complexity" evidence="1">
    <location>
        <begin position="74"/>
        <end position="90"/>
    </location>
</feature>
<keyword evidence="3" id="KW-1185">Reference proteome</keyword>
<protein>
    <submittedName>
        <fullName evidence="2">Uncharacterized protein</fullName>
    </submittedName>
</protein>
<dbReference type="Proteomes" id="UP001151760">
    <property type="component" value="Unassembled WGS sequence"/>
</dbReference>